<evidence type="ECO:0000256" key="1">
    <source>
        <dbReference type="ARBA" id="ARBA00007634"/>
    </source>
</evidence>
<reference evidence="8 9" key="1">
    <citation type="journal article" date="2016" name="Nat. Commun.">
        <title>Thousands of microbial genomes shed light on interconnected biogeochemical processes in an aquifer system.</title>
        <authorList>
            <person name="Anantharaman K."/>
            <person name="Brown C.T."/>
            <person name="Hug L.A."/>
            <person name="Sharon I."/>
            <person name="Castelle C.J."/>
            <person name="Probst A.J."/>
            <person name="Thomas B.C."/>
            <person name="Singh A."/>
            <person name="Wilkins M.J."/>
            <person name="Karaoz U."/>
            <person name="Brodie E.L."/>
            <person name="Williams K.H."/>
            <person name="Hubbard S.S."/>
            <person name="Banfield J.F."/>
        </authorList>
    </citation>
    <scope>NUCLEOTIDE SEQUENCE [LARGE SCALE GENOMIC DNA]</scope>
</reference>
<evidence type="ECO:0000256" key="3">
    <source>
        <dbReference type="ARBA" id="ARBA00022884"/>
    </source>
</evidence>
<sequence>MANTLSAKKAVRSSAKKESHNLFWKRRIKNSLKNIEQGLKDKEDIKVLTEKLVVAQKVLDKASKEKVLHINRANRLKSKYASKISALIKPIKK</sequence>
<evidence type="ECO:0000256" key="7">
    <source>
        <dbReference type="HAMAP-Rule" id="MF_00500"/>
    </source>
</evidence>
<name>A0A1F4W0L6_UNCKA</name>
<evidence type="ECO:0000256" key="6">
    <source>
        <dbReference type="ARBA" id="ARBA00035136"/>
    </source>
</evidence>
<dbReference type="AlphaFoldDB" id="A0A1F4W0L6"/>
<dbReference type="GO" id="GO:0015935">
    <property type="term" value="C:small ribosomal subunit"/>
    <property type="evidence" value="ECO:0007669"/>
    <property type="project" value="TreeGrafter"/>
</dbReference>
<comment type="function">
    <text evidence="7">Binds directly to 16S ribosomal RNA.</text>
</comment>
<dbReference type="EMBL" id="MEVT01000011">
    <property type="protein sequence ID" value="OGC62966.1"/>
    <property type="molecule type" value="Genomic_DNA"/>
</dbReference>
<evidence type="ECO:0000256" key="5">
    <source>
        <dbReference type="ARBA" id="ARBA00023274"/>
    </source>
</evidence>
<keyword evidence="2 7" id="KW-0699">rRNA-binding</keyword>
<comment type="similarity">
    <text evidence="1 7">Belongs to the bacterial ribosomal protein bS20 family.</text>
</comment>
<dbReference type="Gene3D" id="1.20.58.110">
    <property type="entry name" value="Ribosomal protein S20"/>
    <property type="match status" value="1"/>
</dbReference>
<protein>
    <recommendedName>
        <fullName evidence="6 7">Small ribosomal subunit protein bS20</fullName>
    </recommendedName>
</protein>
<dbReference type="Pfam" id="PF01649">
    <property type="entry name" value="Ribosomal_S20p"/>
    <property type="match status" value="1"/>
</dbReference>
<dbReference type="HAMAP" id="MF_00500">
    <property type="entry name" value="Ribosomal_bS20"/>
    <property type="match status" value="1"/>
</dbReference>
<keyword evidence="3 7" id="KW-0694">RNA-binding</keyword>
<evidence type="ECO:0000256" key="4">
    <source>
        <dbReference type="ARBA" id="ARBA00022980"/>
    </source>
</evidence>
<evidence type="ECO:0000313" key="9">
    <source>
        <dbReference type="Proteomes" id="UP000176614"/>
    </source>
</evidence>
<evidence type="ECO:0000256" key="2">
    <source>
        <dbReference type="ARBA" id="ARBA00022730"/>
    </source>
</evidence>
<accession>A0A1F4W0L6</accession>
<evidence type="ECO:0000313" key="8">
    <source>
        <dbReference type="EMBL" id="OGC62966.1"/>
    </source>
</evidence>
<dbReference type="PANTHER" id="PTHR33398">
    <property type="entry name" value="30S RIBOSOMAL PROTEIN S20"/>
    <property type="match status" value="1"/>
</dbReference>
<dbReference type="NCBIfam" id="TIGR00029">
    <property type="entry name" value="S20"/>
    <property type="match status" value="1"/>
</dbReference>
<dbReference type="GO" id="GO:0005829">
    <property type="term" value="C:cytosol"/>
    <property type="evidence" value="ECO:0007669"/>
    <property type="project" value="TreeGrafter"/>
</dbReference>
<comment type="caution">
    <text evidence="8">The sequence shown here is derived from an EMBL/GenBank/DDBJ whole genome shotgun (WGS) entry which is preliminary data.</text>
</comment>
<keyword evidence="4 7" id="KW-0689">Ribosomal protein</keyword>
<dbReference type="GO" id="GO:0003735">
    <property type="term" value="F:structural constituent of ribosome"/>
    <property type="evidence" value="ECO:0007669"/>
    <property type="project" value="InterPro"/>
</dbReference>
<dbReference type="GO" id="GO:0006412">
    <property type="term" value="P:translation"/>
    <property type="evidence" value="ECO:0007669"/>
    <property type="project" value="UniProtKB-UniRule"/>
</dbReference>
<dbReference type="InterPro" id="IPR036510">
    <property type="entry name" value="Ribosomal_bS20_sf"/>
</dbReference>
<gene>
    <name evidence="7" type="primary">rpsT</name>
    <name evidence="8" type="ORF">A2264_03750</name>
</gene>
<dbReference type="GO" id="GO:0070181">
    <property type="term" value="F:small ribosomal subunit rRNA binding"/>
    <property type="evidence" value="ECO:0007669"/>
    <property type="project" value="TreeGrafter"/>
</dbReference>
<keyword evidence="5 7" id="KW-0687">Ribonucleoprotein</keyword>
<dbReference type="PANTHER" id="PTHR33398:SF1">
    <property type="entry name" value="SMALL RIBOSOMAL SUBUNIT PROTEIN BS20C"/>
    <property type="match status" value="1"/>
</dbReference>
<proteinExistence type="inferred from homology"/>
<dbReference type="Proteomes" id="UP000176614">
    <property type="component" value="Unassembled WGS sequence"/>
</dbReference>
<organism evidence="8 9">
    <name type="scientific">candidate division WWE3 bacterium RIFOXYA2_FULL_46_9</name>
    <dbReference type="NCBI Taxonomy" id="1802636"/>
    <lineage>
        <taxon>Bacteria</taxon>
        <taxon>Katanobacteria</taxon>
    </lineage>
</organism>
<dbReference type="SUPFAM" id="SSF46992">
    <property type="entry name" value="Ribosomal protein S20"/>
    <property type="match status" value="1"/>
</dbReference>
<dbReference type="InterPro" id="IPR002583">
    <property type="entry name" value="Ribosomal_bS20"/>
</dbReference>